<comment type="pathway">
    <text evidence="1">Nucleotide-sugar biosynthesis; UDP-alpha-D-glucuronate biosynthesis; UDP-alpha-D-glucuronate from UDP-alpha-D-glucose: step 1/1.</text>
</comment>
<gene>
    <name evidence="12" type="primary">rkpK</name>
    <name evidence="12" type="ORF">DAMO_0090</name>
</gene>
<feature type="binding site" evidence="9">
    <location>
        <position position="209"/>
    </location>
    <ligand>
        <name>substrate</name>
    </ligand>
</feature>
<dbReference type="PATRIC" id="fig|671143.5.peg.80"/>
<dbReference type="Pfam" id="PF00984">
    <property type="entry name" value="UDPG_MGDP_dh"/>
    <property type="match status" value="1"/>
</dbReference>
<evidence type="ECO:0000256" key="6">
    <source>
        <dbReference type="ARBA" id="ARBA00047473"/>
    </source>
</evidence>
<dbReference type="eggNOG" id="COG1004">
    <property type="taxonomic scope" value="Bacteria"/>
</dbReference>
<dbReference type="PANTHER" id="PTHR43750:SF3">
    <property type="entry name" value="UDP-GLUCOSE 6-DEHYDROGENASE TUAD"/>
    <property type="match status" value="1"/>
</dbReference>
<dbReference type="PANTHER" id="PTHR43750">
    <property type="entry name" value="UDP-GLUCOSE 6-DEHYDROGENASE TUAD"/>
    <property type="match status" value="1"/>
</dbReference>
<feature type="binding site" evidence="10">
    <location>
        <position position="157"/>
    </location>
    <ligand>
        <name>NAD(+)</name>
        <dbReference type="ChEBI" id="CHEBI:57540"/>
    </ligand>
</feature>
<dbReference type="GO" id="GO:0003979">
    <property type="term" value="F:UDP-glucose 6-dehydrogenase activity"/>
    <property type="evidence" value="ECO:0007669"/>
    <property type="project" value="UniProtKB-EC"/>
</dbReference>
<dbReference type="InterPro" id="IPR014026">
    <property type="entry name" value="UDP-Glc/GDP-Man_DH_dimer"/>
</dbReference>
<dbReference type="EMBL" id="FP565575">
    <property type="protein sequence ID" value="CBE67208.1"/>
    <property type="molecule type" value="Genomic_DNA"/>
</dbReference>
<reference evidence="12 13" key="1">
    <citation type="journal article" date="2010" name="Nature">
        <title>Nitrite-driven anaerobic methane oxidation by oxygenic bacteria.</title>
        <authorList>
            <person name="Ettwig K.F."/>
            <person name="Butler M.K."/>
            <person name="Le Paslier D."/>
            <person name="Pelletier E."/>
            <person name="Mangenot S."/>
            <person name="Kuypers M.M.M."/>
            <person name="Schreiber F."/>
            <person name="Dutilh B.E."/>
            <person name="Zedelius J."/>
            <person name="de Beer D."/>
            <person name="Gloerich J."/>
            <person name="Wessels H.J.C.T."/>
            <person name="van Allen T."/>
            <person name="Luesken F."/>
            <person name="Wu M."/>
            <person name="van de Pas-Schoonen K.T."/>
            <person name="Op den Camp H.J.M."/>
            <person name="Janssen-Megens E.M."/>
            <person name="Francoijs K-J."/>
            <person name="Stunnenberg H."/>
            <person name="Weissenbach J."/>
            <person name="Jetten M.S.M."/>
            <person name="Strous M."/>
        </authorList>
    </citation>
    <scope>NUCLEOTIDE SEQUENCE [LARGE SCALE GENOMIC DNA]</scope>
</reference>
<evidence type="ECO:0000256" key="1">
    <source>
        <dbReference type="ARBA" id="ARBA00004701"/>
    </source>
</evidence>
<dbReference type="InterPro" id="IPR028357">
    <property type="entry name" value="UDPglc_DH_bac"/>
</dbReference>
<dbReference type="GO" id="GO:0000271">
    <property type="term" value="P:polysaccharide biosynthetic process"/>
    <property type="evidence" value="ECO:0007669"/>
    <property type="project" value="InterPro"/>
</dbReference>
<dbReference type="SMART" id="SM00984">
    <property type="entry name" value="UDPG_MGDP_dh_C"/>
    <property type="match status" value="1"/>
</dbReference>
<dbReference type="PIRSF" id="PIRSF500134">
    <property type="entry name" value="UDPglc_DH_bac"/>
    <property type="match status" value="1"/>
</dbReference>
<evidence type="ECO:0000256" key="5">
    <source>
        <dbReference type="ARBA" id="ARBA00023027"/>
    </source>
</evidence>
<dbReference type="UniPathway" id="UPA00038">
    <property type="reaction ID" value="UER00491"/>
</dbReference>
<dbReference type="GO" id="GO:0051287">
    <property type="term" value="F:NAD binding"/>
    <property type="evidence" value="ECO:0007669"/>
    <property type="project" value="InterPro"/>
</dbReference>
<feature type="binding site" evidence="10">
    <location>
        <position position="338"/>
    </location>
    <ligand>
        <name>NAD(+)</name>
        <dbReference type="ChEBI" id="CHEBI:57540"/>
    </ligand>
</feature>
<evidence type="ECO:0000256" key="8">
    <source>
        <dbReference type="PIRSR" id="PIRSR500134-1"/>
    </source>
</evidence>
<evidence type="ECO:0000256" key="9">
    <source>
        <dbReference type="PIRSR" id="PIRSR500134-2"/>
    </source>
</evidence>
<dbReference type="GO" id="GO:0006065">
    <property type="term" value="P:UDP-glucuronate biosynthetic process"/>
    <property type="evidence" value="ECO:0007669"/>
    <property type="project" value="UniProtKB-UniPathway"/>
</dbReference>
<dbReference type="PIRSF" id="PIRSF000124">
    <property type="entry name" value="UDPglc_GDPman_dh"/>
    <property type="match status" value="1"/>
</dbReference>
<dbReference type="Gene3D" id="1.20.5.100">
    <property type="entry name" value="Cytochrome c1, transmembrane anchor, C-terminal"/>
    <property type="match status" value="1"/>
</dbReference>
<feature type="binding site" evidence="10">
    <location>
        <position position="35"/>
    </location>
    <ligand>
        <name>NAD(+)</name>
        <dbReference type="ChEBI" id="CHEBI:57540"/>
    </ligand>
</feature>
<evidence type="ECO:0000256" key="7">
    <source>
        <dbReference type="PIRNR" id="PIRNR000124"/>
    </source>
</evidence>
<name>D5MHS5_METO1</name>
<feature type="binding site" evidence="10">
    <location>
        <position position="30"/>
    </location>
    <ligand>
        <name>NAD(+)</name>
        <dbReference type="ChEBI" id="CHEBI:57540"/>
    </ligand>
</feature>
<dbReference type="SUPFAM" id="SSF52413">
    <property type="entry name" value="UDP-glucose/GDP-mannose dehydrogenase C-terminal domain"/>
    <property type="match status" value="1"/>
</dbReference>
<comment type="catalytic activity">
    <reaction evidence="6 7">
        <text>UDP-alpha-D-glucose + 2 NAD(+) + H2O = UDP-alpha-D-glucuronate + 2 NADH + 3 H(+)</text>
        <dbReference type="Rhea" id="RHEA:23596"/>
        <dbReference type="ChEBI" id="CHEBI:15377"/>
        <dbReference type="ChEBI" id="CHEBI:15378"/>
        <dbReference type="ChEBI" id="CHEBI:57540"/>
        <dbReference type="ChEBI" id="CHEBI:57945"/>
        <dbReference type="ChEBI" id="CHEBI:58052"/>
        <dbReference type="ChEBI" id="CHEBI:58885"/>
        <dbReference type="EC" id="1.1.1.22"/>
    </reaction>
</comment>
<keyword evidence="5 7" id="KW-0520">NAD</keyword>
<dbReference type="InterPro" id="IPR008927">
    <property type="entry name" value="6-PGluconate_DH-like_C_sf"/>
</dbReference>
<sequence length="440" mass="48211">MNIAVIGTGYVGLVTGVCFAEFGLHVTAVDTDEERIARLTQGEVLIYEPQLGEMLRRNLQQGRIQFTTDTARAVRDSLVLFIAVGTPSKEDGSADLQYVEEVARTVARNLNGYKVIVTKSTVPVGTGRRIQSIIHDENGTGPQGVFDVASNPEFLREGSAIEDFLRPNRVVIGADSPQAVAILQDLYRPLYLIEVPFVITTIETAELIKYASNSFLATKVTFMNEMANLCEALGADIHVVAKGMGLDQRIGSKFLHPGPGYGGSCFPKDTCALVNIAREHGCRARVVETVIEVNEQQRLRMVQKILSALGASSDPDSLEGITIGVLGLAFKPNTDDVRQAPSLVIIGELERLGARVQAYDPAAMEQARRILPGVDYRTDAYSAAEGADVLVLATEWNLFRNLDLEKIRGLMRRPILVDLRNVYEPERARVLGFTYYGVGR</sequence>
<comment type="similarity">
    <text evidence="2 7">Belongs to the UDP-glucose/GDP-mannose dehydrogenase family.</text>
</comment>
<protein>
    <recommendedName>
        <fullName evidence="3 7">UDP-glucose 6-dehydrogenase</fullName>
        <ecNumber evidence="3 7">1.1.1.22</ecNumber>
    </recommendedName>
</protein>
<feature type="binding site" evidence="10">
    <location>
        <position position="86"/>
    </location>
    <ligand>
        <name>NAD(+)</name>
        <dbReference type="ChEBI" id="CHEBI:57540"/>
    </ligand>
</feature>
<feature type="binding site" evidence="10">
    <location>
        <position position="121"/>
    </location>
    <ligand>
        <name>NAD(+)</name>
        <dbReference type="ChEBI" id="CHEBI:57540"/>
    </ligand>
</feature>
<dbReference type="AlphaFoldDB" id="D5MHS5"/>
<dbReference type="STRING" id="671143.DAMO_0090"/>
<feature type="domain" description="UDP-glucose/GDP-mannose dehydrogenase C-terminal" evidence="11">
    <location>
        <begin position="324"/>
        <end position="425"/>
    </location>
</feature>
<feature type="binding site" evidence="9">
    <location>
        <position position="262"/>
    </location>
    <ligand>
        <name>substrate</name>
    </ligand>
</feature>
<dbReference type="InterPro" id="IPR036220">
    <property type="entry name" value="UDP-Glc/GDP-Man_DH_C_sf"/>
</dbReference>
<evidence type="ECO:0000313" key="13">
    <source>
        <dbReference type="Proteomes" id="UP000006898"/>
    </source>
</evidence>
<feature type="binding site" evidence="10">
    <location>
        <position position="268"/>
    </location>
    <ligand>
        <name>NAD(+)</name>
        <dbReference type="ChEBI" id="CHEBI:57540"/>
    </ligand>
</feature>
<dbReference type="InterPro" id="IPR014027">
    <property type="entry name" value="UDP-Glc/GDP-Man_DH_C"/>
</dbReference>
<dbReference type="SUPFAM" id="SSF48179">
    <property type="entry name" value="6-phosphogluconate dehydrogenase C-terminal domain-like"/>
    <property type="match status" value="1"/>
</dbReference>
<dbReference type="Proteomes" id="UP000006898">
    <property type="component" value="Chromosome"/>
</dbReference>
<feature type="binding site" evidence="9">
    <location>
        <begin position="154"/>
        <end position="157"/>
    </location>
    <ligand>
        <name>substrate</name>
    </ligand>
</feature>
<evidence type="ECO:0000256" key="3">
    <source>
        <dbReference type="ARBA" id="ARBA00012954"/>
    </source>
</evidence>
<dbReference type="InterPro" id="IPR017476">
    <property type="entry name" value="UDP-Glc/GDP-Man"/>
</dbReference>
<evidence type="ECO:0000259" key="11">
    <source>
        <dbReference type="SMART" id="SM00984"/>
    </source>
</evidence>
<evidence type="ECO:0000256" key="4">
    <source>
        <dbReference type="ARBA" id="ARBA00023002"/>
    </source>
</evidence>
<dbReference type="Pfam" id="PF03721">
    <property type="entry name" value="UDPG_MGDP_dh_N"/>
    <property type="match status" value="1"/>
</dbReference>
<evidence type="ECO:0000256" key="10">
    <source>
        <dbReference type="PIRSR" id="PIRSR500134-3"/>
    </source>
</evidence>
<evidence type="ECO:0000256" key="2">
    <source>
        <dbReference type="ARBA" id="ARBA00006601"/>
    </source>
</evidence>
<dbReference type="SUPFAM" id="SSF51735">
    <property type="entry name" value="NAD(P)-binding Rossmann-fold domains"/>
    <property type="match status" value="1"/>
</dbReference>
<dbReference type="HOGENOM" id="CLU_023810_1_2_0"/>
<feature type="binding site" evidence="9">
    <location>
        <begin position="254"/>
        <end position="258"/>
    </location>
    <ligand>
        <name>substrate</name>
    </ligand>
</feature>
<organism evidence="12 13">
    <name type="scientific">Methylomirabilis oxygeniifera</name>
    <dbReference type="NCBI Taxonomy" id="671143"/>
    <lineage>
        <taxon>Bacteria</taxon>
        <taxon>Candidatus Methylomirabilota</taxon>
        <taxon>Candidatus Methylomirabilia</taxon>
        <taxon>Candidatus Methylomirabilales</taxon>
        <taxon>Candidatus Methylomirabilaceae</taxon>
        <taxon>Candidatus Methylomirabilis</taxon>
    </lineage>
</organism>
<dbReference type="EC" id="1.1.1.22" evidence="3 7"/>
<feature type="active site" description="Nucleophile" evidence="8">
    <location>
        <position position="265"/>
    </location>
</feature>
<dbReference type="InterPro" id="IPR001732">
    <property type="entry name" value="UDP-Glc/GDP-Man_DH_N"/>
</dbReference>
<dbReference type="InterPro" id="IPR036291">
    <property type="entry name" value="NAD(P)-bd_dom_sf"/>
</dbReference>
<dbReference type="Gene3D" id="3.40.50.720">
    <property type="entry name" value="NAD(P)-binding Rossmann-like Domain"/>
    <property type="match status" value="2"/>
</dbReference>
<dbReference type="KEGG" id="mox:DAMO_0090"/>
<accession>D5MHS5</accession>
<keyword evidence="4 7" id="KW-0560">Oxidoreductase</keyword>
<proteinExistence type="inferred from homology"/>
<dbReference type="NCBIfam" id="TIGR03026">
    <property type="entry name" value="NDP-sugDHase"/>
    <property type="match status" value="1"/>
</dbReference>
<feature type="binding site" evidence="9">
    <location>
        <position position="331"/>
    </location>
    <ligand>
        <name>substrate</name>
    </ligand>
</feature>
<evidence type="ECO:0000313" key="12">
    <source>
        <dbReference type="EMBL" id="CBE67208.1"/>
    </source>
</evidence>
<dbReference type="Pfam" id="PF03720">
    <property type="entry name" value="UDPG_MGDP_dh_C"/>
    <property type="match status" value="1"/>
</dbReference>